<name>A0A401Z7D7_9CHLR</name>
<protein>
    <submittedName>
        <fullName evidence="1">Uncharacterized protein</fullName>
    </submittedName>
</protein>
<organism evidence="1 2">
    <name type="scientific">Dictyobacter aurantiacus</name>
    <dbReference type="NCBI Taxonomy" id="1936993"/>
    <lineage>
        <taxon>Bacteria</taxon>
        <taxon>Bacillati</taxon>
        <taxon>Chloroflexota</taxon>
        <taxon>Ktedonobacteria</taxon>
        <taxon>Ktedonobacterales</taxon>
        <taxon>Dictyobacteraceae</taxon>
        <taxon>Dictyobacter</taxon>
    </lineage>
</organism>
<gene>
    <name evidence="1" type="ORF">KDAU_00550</name>
</gene>
<reference evidence="2" key="1">
    <citation type="submission" date="2018-12" db="EMBL/GenBank/DDBJ databases">
        <title>Tengunoibacter tsumagoiensis gen. nov., sp. nov., Dictyobacter kobayashii sp. nov., D. alpinus sp. nov., and D. joshuensis sp. nov. and description of Dictyobacteraceae fam. nov. within the order Ktedonobacterales isolated from Tengu-no-mugimeshi.</title>
        <authorList>
            <person name="Wang C.M."/>
            <person name="Zheng Y."/>
            <person name="Sakai Y."/>
            <person name="Toyoda A."/>
            <person name="Minakuchi Y."/>
            <person name="Abe K."/>
            <person name="Yokota A."/>
            <person name="Yabe S."/>
        </authorList>
    </citation>
    <scope>NUCLEOTIDE SEQUENCE [LARGE SCALE GENOMIC DNA]</scope>
    <source>
        <strain evidence="2">S-27</strain>
    </source>
</reference>
<comment type="caution">
    <text evidence="1">The sequence shown here is derived from an EMBL/GenBank/DDBJ whole genome shotgun (WGS) entry which is preliminary data.</text>
</comment>
<dbReference type="AlphaFoldDB" id="A0A401Z7D7"/>
<evidence type="ECO:0000313" key="2">
    <source>
        <dbReference type="Proteomes" id="UP000287224"/>
    </source>
</evidence>
<accession>A0A401Z7D7</accession>
<dbReference type="EMBL" id="BIFQ01000001">
    <property type="protein sequence ID" value="GCE02726.1"/>
    <property type="molecule type" value="Genomic_DNA"/>
</dbReference>
<proteinExistence type="predicted"/>
<dbReference type="Proteomes" id="UP000287224">
    <property type="component" value="Unassembled WGS sequence"/>
</dbReference>
<keyword evidence="2" id="KW-1185">Reference proteome</keyword>
<evidence type="ECO:0000313" key="1">
    <source>
        <dbReference type="EMBL" id="GCE02726.1"/>
    </source>
</evidence>
<sequence>MDVYHLFSLSVKATYEASHSLTSFAVYKYPAKNALLPANNIPHSGYNKIPLYRDYLHTHIFLNGASRWEIEATE</sequence>